<name>A0A7I8LF50_SPIIN</name>
<dbReference type="PANTHER" id="PTHR45844:SF9">
    <property type="entry name" value="OS09G0463900 PROTEIN"/>
    <property type="match status" value="1"/>
</dbReference>
<dbReference type="InterPro" id="IPR036638">
    <property type="entry name" value="HLH_DNA-bd_sf"/>
</dbReference>
<evidence type="ECO:0000256" key="2">
    <source>
        <dbReference type="ARBA" id="ARBA00023015"/>
    </source>
</evidence>
<accession>A0A7I8LF50</accession>
<gene>
    <name evidence="7" type="ORF">SI8410_15019329</name>
</gene>
<feature type="domain" description="BHLH" evidence="6">
    <location>
        <begin position="50"/>
        <end position="99"/>
    </location>
</feature>
<sequence>MGSLHFGDFQLMRGFPEEVVHGGVAAQTALVFEREKPGKSGLTVEPRAAMALKSHSEAERRRRERINAHLSTLRTLIPGTGKMDKAALLTEVISRIKELKTSTTEISQGVNVPADADEVKVEVEVNGTPCGGGGGGGGGGFSIKASLCCADRPELLMDLKQTLLALRLRTVKAEISTVGGRVKNDIVLTCEGGGAAAATGEYDTECNIFTNNVHQALKSVLERASSQPDFSAGSPLSGKRRRLSPPSFPAASSSP</sequence>
<evidence type="ECO:0000313" key="7">
    <source>
        <dbReference type="EMBL" id="CAA7408651.1"/>
    </source>
</evidence>
<keyword evidence="8" id="KW-1185">Reference proteome</keyword>
<evidence type="ECO:0000256" key="1">
    <source>
        <dbReference type="ARBA" id="ARBA00005510"/>
    </source>
</evidence>
<dbReference type="GO" id="GO:0003677">
    <property type="term" value="F:DNA binding"/>
    <property type="evidence" value="ECO:0007669"/>
    <property type="project" value="UniProtKB-KW"/>
</dbReference>
<evidence type="ECO:0000256" key="5">
    <source>
        <dbReference type="SAM" id="MobiDB-lite"/>
    </source>
</evidence>
<dbReference type="EMBL" id="LR746278">
    <property type="protein sequence ID" value="CAA7408651.1"/>
    <property type="molecule type" value="Genomic_DNA"/>
</dbReference>
<keyword evidence="3" id="KW-0238">DNA-binding</keyword>
<dbReference type="OrthoDB" id="71302at2759"/>
<dbReference type="SUPFAM" id="SSF47459">
    <property type="entry name" value="HLH, helix-loop-helix DNA-binding domain"/>
    <property type="match status" value="1"/>
</dbReference>
<dbReference type="InterPro" id="IPR011598">
    <property type="entry name" value="bHLH_dom"/>
</dbReference>
<dbReference type="Proteomes" id="UP000663760">
    <property type="component" value="Chromosome 15"/>
</dbReference>
<dbReference type="Gene3D" id="4.10.280.10">
    <property type="entry name" value="Helix-loop-helix DNA-binding domain"/>
    <property type="match status" value="1"/>
</dbReference>
<evidence type="ECO:0000259" key="6">
    <source>
        <dbReference type="PROSITE" id="PS50888"/>
    </source>
</evidence>
<dbReference type="SMART" id="SM00353">
    <property type="entry name" value="HLH"/>
    <property type="match status" value="1"/>
</dbReference>
<reference evidence="7" key="1">
    <citation type="submission" date="2020-02" db="EMBL/GenBank/DDBJ databases">
        <authorList>
            <person name="Scholz U."/>
            <person name="Mascher M."/>
            <person name="Fiebig A."/>
        </authorList>
    </citation>
    <scope>NUCLEOTIDE SEQUENCE</scope>
</reference>
<protein>
    <recommendedName>
        <fullName evidence="6">BHLH domain-containing protein</fullName>
    </recommendedName>
</protein>
<evidence type="ECO:0000256" key="3">
    <source>
        <dbReference type="ARBA" id="ARBA00023125"/>
    </source>
</evidence>
<dbReference type="Pfam" id="PF00010">
    <property type="entry name" value="HLH"/>
    <property type="match status" value="1"/>
</dbReference>
<keyword evidence="2" id="KW-0805">Transcription regulation</keyword>
<dbReference type="AlphaFoldDB" id="A0A7I8LF50"/>
<dbReference type="PANTHER" id="PTHR45844">
    <property type="entry name" value="TRANSCRIPTION FACTOR BHLH30"/>
    <property type="match status" value="1"/>
</dbReference>
<keyword evidence="4" id="KW-0804">Transcription</keyword>
<feature type="region of interest" description="Disordered" evidence="5">
    <location>
        <begin position="224"/>
        <end position="255"/>
    </location>
</feature>
<comment type="similarity">
    <text evidence="1">Belongs to the bHLH protein family.</text>
</comment>
<dbReference type="GO" id="GO:0003700">
    <property type="term" value="F:DNA-binding transcription factor activity"/>
    <property type="evidence" value="ECO:0007669"/>
    <property type="project" value="InterPro"/>
</dbReference>
<proteinExistence type="inferred from homology"/>
<dbReference type="InterPro" id="IPR045847">
    <property type="entry name" value="AIG1-like"/>
</dbReference>
<dbReference type="PROSITE" id="PS50888">
    <property type="entry name" value="BHLH"/>
    <property type="match status" value="1"/>
</dbReference>
<evidence type="ECO:0000256" key="4">
    <source>
        <dbReference type="ARBA" id="ARBA00023163"/>
    </source>
</evidence>
<organism evidence="7 8">
    <name type="scientific">Spirodela intermedia</name>
    <name type="common">Intermediate duckweed</name>
    <dbReference type="NCBI Taxonomy" id="51605"/>
    <lineage>
        <taxon>Eukaryota</taxon>
        <taxon>Viridiplantae</taxon>
        <taxon>Streptophyta</taxon>
        <taxon>Embryophyta</taxon>
        <taxon>Tracheophyta</taxon>
        <taxon>Spermatophyta</taxon>
        <taxon>Magnoliopsida</taxon>
        <taxon>Liliopsida</taxon>
        <taxon>Araceae</taxon>
        <taxon>Lemnoideae</taxon>
        <taxon>Spirodela</taxon>
    </lineage>
</organism>
<dbReference type="GO" id="GO:0046983">
    <property type="term" value="F:protein dimerization activity"/>
    <property type="evidence" value="ECO:0007669"/>
    <property type="project" value="InterPro"/>
</dbReference>
<evidence type="ECO:0000313" key="8">
    <source>
        <dbReference type="Proteomes" id="UP000663760"/>
    </source>
</evidence>